<proteinExistence type="inferred from homology"/>
<evidence type="ECO:0000256" key="1">
    <source>
        <dbReference type="ARBA" id="ARBA00004141"/>
    </source>
</evidence>
<feature type="transmembrane region" description="Helical" evidence="12">
    <location>
        <begin position="132"/>
        <end position="151"/>
    </location>
</feature>
<keyword evidence="7 12" id="KW-1133">Transmembrane helix</keyword>
<keyword evidence="6" id="KW-0653">Protein transport</keyword>
<dbReference type="FunFam" id="1.20.1250.20:FF:000379">
    <property type="entry name" value="Uncharacterized protein, isoform A"/>
    <property type="match status" value="1"/>
</dbReference>
<dbReference type="SUPFAM" id="SSF103473">
    <property type="entry name" value="MFS general substrate transporter"/>
    <property type="match status" value="1"/>
</dbReference>
<dbReference type="PROSITE" id="PS01023">
    <property type="entry name" value="PTR2_2"/>
    <property type="match status" value="1"/>
</dbReference>
<protein>
    <recommendedName>
        <fullName evidence="9">Oligopeptide transporter 1</fullName>
    </recommendedName>
</protein>
<feature type="transmembrane region" description="Helical" evidence="12">
    <location>
        <begin position="286"/>
        <end position="304"/>
    </location>
</feature>
<reference evidence="13" key="1">
    <citation type="submission" date="2021-05" db="EMBL/GenBank/DDBJ databases">
        <authorList>
            <person name="Alioto T."/>
            <person name="Alioto T."/>
            <person name="Gomez Garrido J."/>
        </authorList>
    </citation>
    <scope>NUCLEOTIDE SEQUENCE</scope>
</reference>
<evidence type="ECO:0000256" key="4">
    <source>
        <dbReference type="ARBA" id="ARBA00022692"/>
    </source>
</evidence>
<evidence type="ECO:0000256" key="8">
    <source>
        <dbReference type="ARBA" id="ARBA00023136"/>
    </source>
</evidence>
<evidence type="ECO:0000313" key="13">
    <source>
        <dbReference type="EMBL" id="CAG6647368.1"/>
    </source>
</evidence>
<dbReference type="FunFam" id="1.20.1250.20:FF:000049">
    <property type="entry name" value="Solute carrier family 15 member 2"/>
    <property type="match status" value="1"/>
</dbReference>
<keyword evidence="8 12" id="KW-0472">Membrane</keyword>
<feature type="transmembrane region" description="Helical" evidence="12">
    <location>
        <begin position="171"/>
        <end position="194"/>
    </location>
</feature>
<feature type="transmembrane region" description="Helical" evidence="12">
    <location>
        <begin position="336"/>
        <end position="357"/>
    </location>
</feature>
<dbReference type="PANTHER" id="PTHR11654">
    <property type="entry name" value="OLIGOPEPTIDE TRANSPORTER-RELATED"/>
    <property type="match status" value="1"/>
</dbReference>
<dbReference type="EMBL" id="HBUF01575978">
    <property type="protein sequence ID" value="CAG6768329.1"/>
    <property type="molecule type" value="Transcribed_RNA"/>
</dbReference>
<keyword evidence="3 10" id="KW-0813">Transport</keyword>
<evidence type="ECO:0000256" key="9">
    <source>
        <dbReference type="ARBA" id="ARBA00078114"/>
    </source>
</evidence>
<evidence type="ECO:0000256" key="11">
    <source>
        <dbReference type="SAM" id="MobiDB-lite"/>
    </source>
</evidence>
<dbReference type="Gene3D" id="1.20.1250.20">
    <property type="entry name" value="MFS general substrate transporter like domains"/>
    <property type="match status" value="2"/>
</dbReference>
<keyword evidence="4 10" id="KW-0812">Transmembrane</keyword>
<dbReference type="PROSITE" id="PS01022">
    <property type="entry name" value="PTR2_1"/>
    <property type="match status" value="1"/>
</dbReference>
<evidence type="ECO:0000256" key="3">
    <source>
        <dbReference type="ARBA" id="ARBA00022448"/>
    </source>
</evidence>
<dbReference type="EMBL" id="HBUF01284857">
    <property type="protein sequence ID" value="CAG6688068.1"/>
    <property type="molecule type" value="Transcribed_RNA"/>
</dbReference>
<keyword evidence="5" id="KW-0571">Peptide transport</keyword>
<dbReference type="EMBL" id="HBUF01146598">
    <property type="protein sequence ID" value="CAG6647368.1"/>
    <property type="molecule type" value="Transcribed_RNA"/>
</dbReference>
<evidence type="ECO:0000256" key="5">
    <source>
        <dbReference type="ARBA" id="ARBA00022856"/>
    </source>
</evidence>
<comment type="subcellular location">
    <subcellularLocation>
        <location evidence="1 10">Membrane</location>
        <topology evidence="1 10">Multi-pass membrane protein</topology>
    </subcellularLocation>
</comment>
<comment type="similarity">
    <text evidence="2 10">Belongs to the major facilitator superfamily. Proton-dependent oligopeptide transporter (POT/PTR) (TC 2.A.17) family.</text>
</comment>
<dbReference type="EMBL" id="HBUF01146600">
    <property type="protein sequence ID" value="CAG6647370.1"/>
    <property type="molecule type" value="Transcribed_RNA"/>
</dbReference>
<dbReference type="InterPro" id="IPR036259">
    <property type="entry name" value="MFS_trans_sf"/>
</dbReference>
<organism evidence="13">
    <name type="scientific">Cacopsylla melanoneura</name>
    <dbReference type="NCBI Taxonomy" id="428564"/>
    <lineage>
        <taxon>Eukaryota</taxon>
        <taxon>Metazoa</taxon>
        <taxon>Ecdysozoa</taxon>
        <taxon>Arthropoda</taxon>
        <taxon>Hexapoda</taxon>
        <taxon>Insecta</taxon>
        <taxon>Pterygota</taxon>
        <taxon>Neoptera</taxon>
        <taxon>Paraneoptera</taxon>
        <taxon>Hemiptera</taxon>
        <taxon>Sternorrhyncha</taxon>
        <taxon>Psylloidea</taxon>
        <taxon>Psyllidae</taxon>
        <taxon>Psyllinae</taxon>
        <taxon>Cacopsylla</taxon>
    </lineage>
</organism>
<dbReference type="GO" id="GO:0015031">
    <property type="term" value="P:protein transport"/>
    <property type="evidence" value="ECO:0007669"/>
    <property type="project" value="UniProtKB-KW"/>
</dbReference>
<accession>A0A8D8W522</accession>
<dbReference type="Pfam" id="PF00854">
    <property type="entry name" value="PTR2"/>
    <property type="match status" value="2"/>
</dbReference>
<evidence type="ECO:0000256" key="6">
    <source>
        <dbReference type="ARBA" id="ARBA00022927"/>
    </source>
</evidence>
<dbReference type="CDD" id="cd17347">
    <property type="entry name" value="MFS_SLC15A1_2_like"/>
    <property type="match status" value="1"/>
</dbReference>
<feature type="transmembrane region" description="Helical" evidence="12">
    <location>
        <begin position="659"/>
        <end position="683"/>
    </location>
</feature>
<dbReference type="InterPro" id="IPR018456">
    <property type="entry name" value="PTR2_symporter_CS"/>
</dbReference>
<evidence type="ECO:0000256" key="10">
    <source>
        <dbReference type="RuleBase" id="RU003755"/>
    </source>
</evidence>
<dbReference type="GO" id="GO:0016020">
    <property type="term" value="C:membrane"/>
    <property type="evidence" value="ECO:0007669"/>
    <property type="project" value="UniProtKB-SubCell"/>
</dbReference>
<feature type="compositionally biased region" description="Polar residues" evidence="11">
    <location>
        <begin position="699"/>
        <end position="713"/>
    </location>
</feature>
<evidence type="ECO:0000256" key="2">
    <source>
        <dbReference type="ARBA" id="ARBA00005982"/>
    </source>
</evidence>
<dbReference type="InterPro" id="IPR000109">
    <property type="entry name" value="POT_fam"/>
</dbReference>
<feature type="transmembrane region" description="Helical" evidence="12">
    <location>
        <begin position="206"/>
        <end position="227"/>
    </location>
</feature>
<feature type="region of interest" description="Disordered" evidence="11">
    <location>
        <begin position="689"/>
        <end position="713"/>
    </location>
</feature>
<evidence type="ECO:0000256" key="7">
    <source>
        <dbReference type="ARBA" id="ARBA00022989"/>
    </source>
</evidence>
<dbReference type="AlphaFoldDB" id="A0A8D8W522"/>
<feature type="transmembrane region" description="Helical" evidence="12">
    <location>
        <begin position="73"/>
        <end position="93"/>
    </location>
</feature>
<dbReference type="GO" id="GO:0022857">
    <property type="term" value="F:transmembrane transporter activity"/>
    <property type="evidence" value="ECO:0007669"/>
    <property type="project" value="InterPro"/>
</dbReference>
<dbReference type="EMBL" id="HBUF01284856">
    <property type="protein sequence ID" value="CAG6688066.1"/>
    <property type="molecule type" value="Transcribed_RNA"/>
</dbReference>
<sequence>MESETNNESTPLLTSAQPKLAPTCNLFGIKYPKSVFFIITNEFCERFCYYGMKTVLYLYLIKKLNYEEQGATVLYHSWAGLCYFFPIFGGILADTFLGKFSTIVYLSLIYFLGNVLLSVTSITNLHLPQVELSLVGLLLIAIGTGGIKPCVSSFGGDQFILPQQQDQLDKFFSFFYFAINAGSLISTFITPIFREDLKCFGEDSCFPVAFGVPAALMLVSIVVFIVGRPLYKINKPKGNIVVSVCKCICHALKNKSKLSKSNQTKNHWLDYADDRYSDKIIGDIKILLRVLVLFVPLPVFWALFDQQGSKWTSQANRMSGDFIGTSFTIIPDQMQVINPFLILAMIPLFQYFVYPIIARCGISTPLRKLATGGLLAAVAFVVSALVEFEIRGTDKIVTLRVYNQLDCGFTFNSPALNGTITPMGFIAFNKVRGSQEMPIEFVPDTDCKTVKTPFSTKVTRVETKGTAYLLNNNTLGVGTLTRIGDFDDINTSSAEPTKLRFLYNSEMQGKKITLESNLGYRQTIQLPTDKLYTDYIAGQPTGLYKFIYDDNVILGQDVPQKRGGVFVFNIHCAGQKCESQILEAAHGWVHMLWLLPQYIIITAAEIMFSITGFEFAFTQAPVSMKSVLSACWLLTVAFGNLIVVLVAEAKFFENQAYEFLLFAGLMALDMLVFIILAISYQYVTHHDTEEEEDDDKMPHQSTNTLGSTVTNND</sequence>
<feature type="transmembrane region" description="Helical" evidence="12">
    <location>
        <begin position="627"/>
        <end position="647"/>
    </location>
</feature>
<feature type="transmembrane region" description="Helical" evidence="12">
    <location>
        <begin position="369"/>
        <end position="386"/>
    </location>
</feature>
<dbReference type="GO" id="GO:0006857">
    <property type="term" value="P:oligopeptide transport"/>
    <property type="evidence" value="ECO:0007669"/>
    <property type="project" value="InterPro"/>
</dbReference>
<dbReference type="EMBL" id="HBUF01146599">
    <property type="protein sequence ID" value="CAG6647369.1"/>
    <property type="molecule type" value="Transcribed_RNA"/>
</dbReference>
<evidence type="ECO:0000256" key="12">
    <source>
        <dbReference type="SAM" id="Phobius"/>
    </source>
</evidence>
<name>A0A8D8W522_9HEMI</name>
<feature type="transmembrane region" description="Helical" evidence="12">
    <location>
        <begin position="105"/>
        <end position="126"/>
    </location>
</feature>